<keyword evidence="2" id="KW-1185">Reference proteome</keyword>
<reference evidence="1" key="1">
    <citation type="submission" date="2023-07" db="EMBL/GenBank/DDBJ databases">
        <title>Sequencing the genomes of 1000 actinobacteria strains.</title>
        <authorList>
            <person name="Klenk H.-P."/>
        </authorList>
    </citation>
    <scope>NUCLEOTIDE SEQUENCE</scope>
    <source>
        <strain evidence="1">DSM 45977</strain>
    </source>
</reference>
<organism evidence="1 2">
    <name type="scientific">Haloactinomyces albus</name>
    <dbReference type="NCBI Taxonomy" id="1352928"/>
    <lineage>
        <taxon>Bacteria</taxon>
        <taxon>Bacillati</taxon>
        <taxon>Actinomycetota</taxon>
        <taxon>Actinomycetes</taxon>
        <taxon>Actinopolysporales</taxon>
        <taxon>Actinopolysporaceae</taxon>
        <taxon>Haloactinomyces</taxon>
    </lineage>
</organism>
<protein>
    <submittedName>
        <fullName evidence="1">Uncharacterized protein</fullName>
    </submittedName>
</protein>
<gene>
    <name evidence="1" type="ORF">JOF55_001042</name>
</gene>
<evidence type="ECO:0000313" key="2">
    <source>
        <dbReference type="Proteomes" id="UP001180845"/>
    </source>
</evidence>
<accession>A0AAE3Z9L6</accession>
<dbReference type="Proteomes" id="UP001180845">
    <property type="component" value="Unassembled WGS sequence"/>
</dbReference>
<comment type="caution">
    <text evidence="1">The sequence shown here is derived from an EMBL/GenBank/DDBJ whole genome shotgun (WGS) entry which is preliminary data.</text>
</comment>
<dbReference type="EMBL" id="JAVDXW010000001">
    <property type="protein sequence ID" value="MDR7300861.1"/>
    <property type="molecule type" value="Genomic_DNA"/>
</dbReference>
<evidence type="ECO:0000313" key="1">
    <source>
        <dbReference type="EMBL" id="MDR7300861.1"/>
    </source>
</evidence>
<proteinExistence type="predicted"/>
<sequence>MVEIEYQATSVTPKTGREPLTSQVRNYGAHLADFWRWASSDLLSNTLRGTLAEYIVALALGGVDGRVRREWDAVDLITPEGIRVEVKSAAYLQTWVQERPSQITFGIAPTYGWYAETNSYSTERRRQADAYVFCLLHHTDKATVDPLNLDQWTFLVMATSKLNESVGDQSRIGLAGLRTHGAIEASFEDLYSTFHRALSSPLDNDPTRW</sequence>
<name>A0AAE3Z9L6_9ACTN</name>
<dbReference type="AlphaFoldDB" id="A0AAE3Z9L6"/>
<dbReference type="RefSeq" id="WP_310270343.1">
    <property type="nucleotide sequence ID" value="NZ_JAVDXW010000001.1"/>
</dbReference>